<protein>
    <recommendedName>
        <fullName evidence="3">Class I SAM-dependent methyltransferase</fullName>
    </recommendedName>
</protein>
<dbReference type="RefSeq" id="WP_157785283.1">
    <property type="nucleotide sequence ID" value="NZ_JBGBYH010000001.1"/>
</dbReference>
<proteinExistence type="predicted"/>
<reference evidence="1 2" key="1">
    <citation type="submission" date="2024-07" db="EMBL/GenBank/DDBJ databases">
        <title>Genomic Encyclopedia of Type Strains, Phase V (KMG-V): Genome sequencing to study the core and pangenomes of soil and plant-associated prokaryotes.</title>
        <authorList>
            <person name="Whitman W."/>
        </authorList>
    </citation>
    <scope>NUCLEOTIDE SEQUENCE [LARGE SCALE GENOMIC DNA]</scope>
    <source>
        <strain evidence="1 2">USDA 222</strain>
    </source>
</reference>
<dbReference type="EMBL" id="JBGBZN010000001">
    <property type="protein sequence ID" value="MEY9467882.1"/>
    <property type="molecule type" value="Genomic_DNA"/>
</dbReference>
<gene>
    <name evidence="1" type="ORF">ABH992_000281</name>
</gene>
<dbReference type="Gene3D" id="3.40.50.150">
    <property type="entry name" value="Vaccinia Virus protein VP39"/>
    <property type="match status" value="1"/>
</dbReference>
<sequence length="242" mass="27725">MRLRRLVSRAFTNRSPTLAERFYEHPRPDIDKWEHYITKYSELFFGLPPKVTLLEIGVYRGGSLRLWSEYFSSDSVIVGVDKNPHCKTYEKANIKVAIGDQGDQRFLSDLSAQFGGFDIVIDDGSHLVSDQIASFQTLIRSTRCAYVIEDTHAAYWQAPPSKADLSDFLIQQHDTLHEWFVAAGTSESFDDAKWINQHQTEISDLRRRLVSIELLDSMMIFRLGTNPPPKRLRTKIEGAAKT</sequence>
<keyword evidence="2" id="KW-1185">Reference proteome</keyword>
<organism evidence="1 2">
    <name type="scientific">Bradyrhizobium yuanmingense</name>
    <dbReference type="NCBI Taxonomy" id="108015"/>
    <lineage>
        <taxon>Bacteria</taxon>
        <taxon>Pseudomonadati</taxon>
        <taxon>Pseudomonadota</taxon>
        <taxon>Alphaproteobacteria</taxon>
        <taxon>Hyphomicrobiales</taxon>
        <taxon>Nitrobacteraceae</taxon>
        <taxon>Bradyrhizobium</taxon>
    </lineage>
</organism>
<comment type="caution">
    <text evidence="1">The sequence shown here is derived from an EMBL/GenBank/DDBJ whole genome shotgun (WGS) entry which is preliminary data.</text>
</comment>
<evidence type="ECO:0000313" key="1">
    <source>
        <dbReference type="EMBL" id="MEY9467882.1"/>
    </source>
</evidence>
<dbReference type="Proteomes" id="UP001565474">
    <property type="component" value="Unassembled WGS sequence"/>
</dbReference>
<accession>A0ABV4G7J9</accession>
<evidence type="ECO:0000313" key="2">
    <source>
        <dbReference type="Proteomes" id="UP001565474"/>
    </source>
</evidence>
<name>A0ABV4G7J9_9BRAD</name>
<evidence type="ECO:0008006" key="3">
    <source>
        <dbReference type="Google" id="ProtNLM"/>
    </source>
</evidence>
<dbReference type="SUPFAM" id="SSF53335">
    <property type="entry name" value="S-adenosyl-L-methionine-dependent methyltransferases"/>
    <property type="match status" value="1"/>
</dbReference>
<dbReference type="InterPro" id="IPR029063">
    <property type="entry name" value="SAM-dependent_MTases_sf"/>
</dbReference>